<feature type="domain" description="Calcineurin-like phosphoesterase" evidence="3">
    <location>
        <begin position="44"/>
        <end position="244"/>
    </location>
</feature>
<sequence length="1238" mass="141794">MGKKSYLIFGFILIVFNSCATYEAQYLDKDKVTVYPYHKKVEKRIFLIGDAGNAPMDDTTLGMEAAQKVLDTNTAESAVIFLGDNIYPAGMPKKKDEGRKLAEHRLDIQVEPFKNFEGEIVVIPGNHDWYDHGLDGLERQEDYLNDMFKDKQVFYPENGCGLSEMDISENVHLIIVDSQWFLEDWDQHPNMNDKCPIKTRKKFFTEVETMIKNSQEKTIVFALHHPLYTNGPHGGQFALEKHLFPFQSSIPMPGIASLITLVRKSGGISIQDRINQRYNEMADRLLTITRARNPERIIFVSGHEHSLQYTKDDYIAEIVSGSGSKTSATKITEHAQFTYGKQGFALLDIFEDGSSFVRYYSAEDDDTKVIFQTQVHEPIHKDFYNVDSLPKSFPKTIQAAVYPLEDTDKTEFYEDVWGEHYRHVYSKPITANVAQLDTLYGGLEVVRAGGGHQSVTLRLRDKEGKEYNMRALEKSATQYLQAVAFKDTYVKDDLENTFPQRVLKDFYTAAHPYGAFVIPTLSDAVGVYHTNPHLYYIPKQRALGDFNENYGGKLYMIEERPMDAYTNLESFGSPDDLDSTDTMFENLREDEKWSLDEEAYIKARLFDMLIGDWDRHEDQWRWSQFDNEDGTSVYRPIPRDRDQVFSNYDGTLLGAARAMVTNAQMLQKYGGELNDLEWFNKEPMHMDVILLQNSTKQDWLDQAKFIQENMTDEAIEEAFKHLPKEIYEDASTEVIIKKMKARRANLVDIAGRYADIVNTIAIIKGTDKDDIFDIDRSGNGETTVKVYRSIDGERKKKMVDKVFNKDVTKEIWIYGLDDKDEFNITGTGKHPIKVRIVGGQNNDKYTVENGKKVALYDFKTKKITVEKKGGANLHLTNNYELNIFDYQKDKYTTNATFPSIGFNPDDGISLGAKFTKTFYGFDNNPFTARHSLAVQYFFATSGYQILYNGEIANIANKVNFIFGAHMTGPNFAQNFFGYGSDTPNNDDDLDFDYNRVKIRQLEGYVGLIRRSNYGSNFQVKAKFNAAEVDKTAGRFIDNYDASEDFFNWQYFTTLEANYSFESYDNKLIPGRGMVFNLTPGFTANTNDLGRNFGYLKSNVEFFNAISRNKRLVLRSAVATHLIFGDDFEFYQAANLGSDTGLRGFRTERFTGKNSLVFNEDLRYDLGEVRTRFLPLKLGVLAGFDVGRVWVENDLSGDKWQNSYGGGMWVNLLDALNTDLMLFHSDDGLRFTFAFGFKF</sequence>
<dbReference type="RefSeq" id="WP_093022380.1">
    <property type="nucleotide sequence ID" value="NZ_FPBK01000001.1"/>
</dbReference>
<dbReference type="EMBL" id="FPBK01000001">
    <property type="protein sequence ID" value="SFU29043.1"/>
    <property type="molecule type" value="Genomic_DNA"/>
</dbReference>
<organism evidence="4 5">
    <name type="scientific">Pustulibacterium marinum</name>
    <dbReference type="NCBI Taxonomy" id="1224947"/>
    <lineage>
        <taxon>Bacteria</taxon>
        <taxon>Pseudomonadati</taxon>
        <taxon>Bacteroidota</taxon>
        <taxon>Flavobacteriia</taxon>
        <taxon>Flavobacteriales</taxon>
        <taxon>Flavobacteriaceae</taxon>
        <taxon>Pustulibacterium</taxon>
    </lineage>
</organism>
<dbReference type="PANTHER" id="PTHR10161:SF14">
    <property type="entry name" value="TARTRATE-RESISTANT ACID PHOSPHATASE TYPE 5"/>
    <property type="match status" value="1"/>
</dbReference>
<proteinExistence type="predicted"/>
<evidence type="ECO:0000256" key="1">
    <source>
        <dbReference type="ARBA" id="ARBA00022729"/>
    </source>
</evidence>
<dbReference type="STRING" id="1224947.SAMN05216480_101434"/>
<dbReference type="GO" id="GO:0016787">
    <property type="term" value="F:hydrolase activity"/>
    <property type="evidence" value="ECO:0007669"/>
    <property type="project" value="UniProtKB-KW"/>
</dbReference>
<dbReference type="InterPro" id="IPR029052">
    <property type="entry name" value="Metallo-depent_PP-like"/>
</dbReference>
<dbReference type="OrthoDB" id="333971at2"/>
<name>A0A1I7EYN1_9FLAO</name>
<dbReference type="InterPro" id="IPR051558">
    <property type="entry name" value="Metallophosphoesterase_PAP"/>
</dbReference>
<dbReference type="SUPFAM" id="SSF56300">
    <property type="entry name" value="Metallo-dependent phosphatases"/>
    <property type="match status" value="1"/>
</dbReference>
<gene>
    <name evidence="4" type="ORF">SAMN05216480_101434</name>
</gene>
<dbReference type="Pfam" id="PF00149">
    <property type="entry name" value="Metallophos"/>
    <property type="match status" value="1"/>
</dbReference>
<evidence type="ECO:0000259" key="3">
    <source>
        <dbReference type="Pfam" id="PF00149"/>
    </source>
</evidence>
<dbReference type="AlphaFoldDB" id="A0A1I7EYN1"/>
<dbReference type="Gene3D" id="3.60.21.10">
    <property type="match status" value="1"/>
</dbReference>
<dbReference type="InterPro" id="IPR004843">
    <property type="entry name" value="Calcineurin-like_PHP"/>
</dbReference>
<evidence type="ECO:0000256" key="2">
    <source>
        <dbReference type="ARBA" id="ARBA00022801"/>
    </source>
</evidence>
<keyword evidence="2" id="KW-0378">Hydrolase</keyword>
<dbReference type="PANTHER" id="PTHR10161">
    <property type="entry name" value="TARTRATE-RESISTANT ACID PHOSPHATASE TYPE 5"/>
    <property type="match status" value="1"/>
</dbReference>
<keyword evidence="5" id="KW-1185">Reference proteome</keyword>
<reference evidence="4 5" key="1">
    <citation type="submission" date="2016-10" db="EMBL/GenBank/DDBJ databases">
        <authorList>
            <person name="de Groot N.N."/>
        </authorList>
    </citation>
    <scope>NUCLEOTIDE SEQUENCE [LARGE SCALE GENOMIC DNA]</scope>
    <source>
        <strain evidence="4 5">CGMCC 1.12333</strain>
    </source>
</reference>
<evidence type="ECO:0000313" key="4">
    <source>
        <dbReference type="EMBL" id="SFU29043.1"/>
    </source>
</evidence>
<dbReference type="Proteomes" id="UP000199138">
    <property type="component" value="Unassembled WGS sequence"/>
</dbReference>
<protein>
    <submittedName>
        <fullName evidence="4">Outer membrane protein assembly factor BamA</fullName>
    </submittedName>
</protein>
<keyword evidence="1" id="KW-0732">Signal</keyword>
<accession>A0A1I7EYN1</accession>
<evidence type="ECO:0000313" key="5">
    <source>
        <dbReference type="Proteomes" id="UP000199138"/>
    </source>
</evidence>